<feature type="region of interest" description="Disordered" evidence="7">
    <location>
        <begin position="1"/>
        <end position="25"/>
    </location>
</feature>
<dbReference type="Pfam" id="PF01339">
    <property type="entry name" value="CheB_methylest"/>
    <property type="match status" value="1"/>
</dbReference>
<dbReference type="InterPro" id="IPR000780">
    <property type="entry name" value="CheR_MeTrfase"/>
</dbReference>
<keyword evidence="6" id="KW-0378">Hydrolase</keyword>
<dbReference type="Pfam" id="PF13596">
    <property type="entry name" value="PAS_10"/>
    <property type="match status" value="1"/>
</dbReference>
<dbReference type="GO" id="GO:0005737">
    <property type="term" value="C:cytoplasm"/>
    <property type="evidence" value="ECO:0007669"/>
    <property type="project" value="InterPro"/>
</dbReference>
<dbReference type="AlphaFoldDB" id="A0A1M6FP78"/>
<dbReference type="GO" id="GO:0032259">
    <property type="term" value="P:methylation"/>
    <property type="evidence" value="ECO:0007669"/>
    <property type="project" value="UniProtKB-KW"/>
</dbReference>
<evidence type="ECO:0000256" key="7">
    <source>
        <dbReference type="SAM" id="MobiDB-lite"/>
    </source>
</evidence>
<dbReference type="PRINTS" id="PR00996">
    <property type="entry name" value="CHERMTFRASE"/>
</dbReference>
<keyword evidence="6" id="KW-0145">Chemotaxis</keyword>
<dbReference type="SUPFAM" id="SSF55785">
    <property type="entry name" value="PYP-like sensor domain (PAS domain)"/>
    <property type="match status" value="1"/>
</dbReference>
<gene>
    <name evidence="10" type="ORF">SAMN02745165_01360</name>
</gene>
<organism evidence="10 11">
    <name type="scientific">Malonomonas rubra DSM 5091</name>
    <dbReference type="NCBI Taxonomy" id="1122189"/>
    <lineage>
        <taxon>Bacteria</taxon>
        <taxon>Pseudomonadati</taxon>
        <taxon>Thermodesulfobacteriota</taxon>
        <taxon>Desulfuromonadia</taxon>
        <taxon>Desulfuromonadales</taxon>
        <taxon>Geopsychrobacteraceae</taxon>
        <taxon>Malonomonas</taxon>
    </lineage>
</organism>
<evidence type="ECO:0000313" key="11">
    <source>
        <dbReference type="Proteomes" id="UP000184171"/>
    </source>
</evidence>
<feature type="compositionally biased region" description="Polar residues" evidence="7">
    <location>
        <begin position="697"/>
        <end position="712"/>
    </location>
</feature>
<dbReference type="InterPro" id="IPR035909">
    <property type="entry name" value="CheB_C"/>
</dbReference>
<dbReference type="EMBL" id="FQZT01000003">
    <property type="protein sequence ID" value="SHI99521.1"/>
    <property type="molecule type" value="Genomic_DNA"/>
</dbReference>
<dbReference type="Gene3D" id="3.40.50.180">
    <property type="entry name" value="Methylesterase CheB, C-terminal domain"/>
    <property type="match status" value="1"/>
</dbReference>
<dbReference type="InterPro" id="IPR022642">
    <property type="entry name" value="CheR_C"/>
</dbReference>
<dbReference type="STRING" id="1122189.SAMN02745165_01360"/>
<feature type="domain" description="CheR-type methyltransferase" evidence="9">
    <location>
        <begin position="232"/>
        <end position="494"/>
    </location>
</feature>
<dbReference type="SUPFAM" id="SSF53335">
    <property type="entry name" value="S-adenosyl-L-methionine-dependent methyltransferases"/>
    <property type="match status" value="1"/>
</dbReference>
<dbReference type="InterPro" id="IPR022641">
    <property type="entry name" value="CheR_N"/>
</dbReference>
<dbReference type="InterPro" id="IPR029063">
    <property type="entry name" value="SAM-dependent_MTases_sf"/>
</dbReference>
<reference evidence="10 11" key="1">
    <citation type="submission" date="2016-11" db="EMBL/GenBank/DDBJ databases">
        <authorList>
            <person name="Jaros S."/>
            <person name="Januszkiewicz K."/>
            <person name="Wedrychowicz H."/>
        </authorList>
    </citation>
    <scope>NUCLEOTIDE SEQUENCE [LARGE SCALE GENOMIC DNA]</scope>
    <source>
        <strain evidence="10 11">DSM 5091</strain>
    </source>
</reference>
<protein>
    <recommendedName>
        <fullName evidence="2">protein-glutamate O-methyltransferase</fullName>
        <ecNumber evidence="2">2.1.1.80</ecNumber>
    </recommendedName>
</protein>
<dbReference type="Gene3D" id="1.10.155.10">
    <property type="entry name" value="Chemotaxis receptor methyltransferase CheR, N-terminal domain"/>
    <property type="match status" value="1"/>
</dbReference>
<evidence type="ECO:0000313" key="10">
    <source>
        <dbReference type="EMBL" id="SHI99521.1"/>
    </source>
</evidence>
<dbReference type="Pfam" id="PF03705">
    <property type="entry name" value="CheR_N"/>
    <property type="match status" value="1"/>
</dbReference>
<feature type="active site" evidence="6">
    <location>
        <position position="36"/>
    </location>
</feature>
<sequence length="902" mass="100559">MARAKKSATDRHSSSQTEESVKKRPRSFPVVGIGASAGGLEALEQFFANVPADSGLAYIVVQHLDPVHDSLLASLIQENSSLPVAQVTDDTRIEPNHVYVIPPNKDMSLLHGVLHLLEPAAPAGLRLPIDFLLTSLADDCRELSIAVILSGMGSDGSQALRKIKESSGAIFVQEPTSAKFDSMPRSAIETDLVDIVAPAEELPGEILSYLRSVRPLATKTPSEIKGKDKSGLQKIILLLRTQTGHDFTDYKKSTLYRRIERRKGLHQLATMADYIRYLRENPQETKLLFKELMIGVTSFFRDQAVWQDLRQNVLPQLLKKYPNGGELRAWVTGCSTGEEAYSLAILFRELLDDVKPSAPYSLQIFATDLDQDAIEKARTGAYPTNIISDLSDERLRRFFIQDERGYRVRQEIREMVIFASQNVIMDPPFTKLDLLTCRNLLIYIEPALQAKLLALFHYSLKSEGFLVLGNAETIGKSRQLFTPLPGKNRIYQKHSTTEKIGLMEFPDSFAEAKQSSGTVTTSGAAAPAPPNLQTLTDSLLLRNYTPAAVLTTREGDIVYISGKTGKYLEPATGKANLNIFAMAREGLGSLLHETFFRALRGEEKAVQKAVSIGTNGGTQTIDLEVLYVSEPQELRGMLLIVFRDLLPVAKPKRVSAAGTDDVRLSALSLELQQSREELQTTREEMQSSQEELKSANEELQSTNEELQSTNEELTTSKEEMQSMNEELQTVNHELQAKVDELSQVSDDMNNLLNSTEIATLFLDDGLRVRRFTPETTKIINLIPGDAGRPITDIVSKLDYPELETDIHQVLRSLSPSEKLIPAEDQHWYTVRIMPYRTQDNRIDGVVITFINASSFKRNEADLSEALNLLNSDLVQTADNDEKKKVYEVIIAKINAVLEQLKK</sequence>
<dbReference type="Proteomes" id="UP000184171">
    <property type="component" value="Unassembled WGS sequence"/>
</dbReference>
<keyword evidence="5" id="KW-0949">S-adenosyl-L-methionine</keyword>
<dbReference type="CDD" id="cd16434">
    <property type="entry name" value="CheB-CheR_fusion"/>
    <property type="match status" value="1"/>
</dbReference>
<feature type="active site" evidence="6">
    <location>
        <position position="155"/>
    </location>
</feature>
<feature type="region of interest" description="Disordered" evidence="7">
    <location>
        <begin position="679"/>
        <end position="712"/>
    </location>
</feature>
<dbReference type="InterPro" id="IPR050903">
    <property type="entry name" value="Bact_Chemotaxis_MeTrfase"/>
</dbReference>
<dbReference type="Gene3D" id="3.30.450.20">
    <property type="entry name" value="PAS domain"/>
    <property type="match status" value="1"/>
</dbReference>
<feature type="domain" description="CheB-type methylesterase" evidence="8">
    <location>
        <begin position="25"/>
        <end position="213"/>
    </location>
</feature>
<evidence type="ECO:0000256" key="2">
    <source>
        <dbReference type="ARBA" id="ARBA00012534"/>
    </source>
</evidence>
<evidence type="ECO:0000256" key="1">
    <source>
        <dbReference type="ARBA" id="ARBA00001541"/>
    </source>
</evidence>
<proteinExistence type="predicted"/>
<keyword evidence="4" id="KW-0808">Transferase</keyword>
<dbReference type="InterPro" id="IPR036804">
    <property type="entry name" value="CheR_N_sf"/>
</dbReference>
<evidence type="ECO:0000256" key="4">
    <source>
        <dbReference type="ARBA" id="ARBA00022679"/>
    </source>
</evidence>
<feature type="compositionally biased region" description="Basic and acidic residues" evidence="7">
    <location>
        <begin position="679"/>
        <end position="696"/>
    </location>
</feature>
<evidence type="ECO:0000256" key="6">
    <source>
        <dbReference type="PROSITE-ProRule" id="PRU00050"/>
    </source>
</evidence>
<dbReference type="GO" id="GO:0008984">
    <property type="term" value="F:protein-glutamate methylesterase activity"/>
    <property type="evidence" value="ECO:0007669"/>
    <property type="project" value="InterPro"/>
</dbReference>
<feature type="active site" evidence="6">
    <location>
        <position position="63"/>
    </location>
</feature>
<dbReference type="PANTHER" id="PTHR24422">
    <property type="entry name" value="CHEMOTAXIS PROTEIN METHYLTRANSFERASE"/>
    <property type="match status" value="1"/>
</dbReference>
<evidence type="ECO:0000256" key="3">
    <source>
        <dbReference type="ARBA" id="ARBA00022603"/>
    </source>
</evidence>
<evidence type="ECO:0000259" key="9">
    <source>
        <dbReference type="PROSITE" id="PS50123"/>
    </source>
</evidence>
<dbReference type="GO" id="GO:0000156">
    <property type="term" value="F:phosphorelay response regulator activity"/>
    <property type="evidence" value="ECO:0007669"/>
    <property type="project" value="InterPro"/>
</dbReference>
<evidence type="ECO:0000259" key="8">
    <source>
        <dbReference type="PROSITE" id="PS50122"/>
    </source>
</evidence>
<dbReference type="RefSeq" id="WP_072907053.1">
    <property type="nucleotide sequence ID" value="NZ_FQZT01000003.1"/>
</dbReference>
<keyword evidence="11" id="KW-1185">Reference proteome</keyword>
<dbReference type="PROSITE" id="PS50123">
    <property type="entry name" value="CHER"/>
    <property type="match status" value="1"/>
</dbReference>
<dbReference type="EC" id="2.1.1.80" evidence="2"/>
<comment type="catalytic activity">
    <reaction evidence="1">
        <text>L-glutamyl-[protein] + S-adenosyl-L-methionine = [protein]-L-glutamate 5-O-methyl ester + S-adenosyl-L-homocysteine</text>
        <dbReference type="Rhea" id="RHEA:24452"/>
        <dbReference type="Rhea" id="RHEA-COMP:10208"/>
        <dbReference type="Rhea" id="RHEA-COMP:10311"/>
        <dbReference type="ChEBI" id="CHEBI:29973"/>
        <dbReference type="ChEBI" id="CHEBI:57856"/>
        <dbReference type="ChEBI" id="CHEBI:59789"/>
        <dbReference type="ChEBI" id="CHEBI:82795"/>
        <dbReference type="EC" id="2.1.1.80"/>
    </reaction>
</comment>
<dbReference type="SMART" id="SM00138">
    <property type="entry name" value="MeTrc"/>
    <property type="match status" value="1"/>
</dbReference>
<dbReference type="GO" id="GO:0008983">
    <property type="term" value="F:protein-glutamate O-methyltransferase activity"/>
    <property type="evidence" value="ECO:0007669"/>
    <property type="project" value="UniProtKB-EC"/>
</dbReference>
<dbReference type="InterPro" id="IPR035965">
    <property type="entry name" value="PAS-like_dom_sf"/>
</dbReference>
<accession>A0A1M6FP78</accession>
<dbReference type="SUPFAM" id="SSF47757">
    <property type="entry name" value="Chemotaxis receptor methyltransferase CheR, N-terminal domain"/>
    <property type="match status" value="1"/>
</dbReference>
<keyword evidence="3" id="KW-0489">Methyltransferase</keyword>
<dbReference type="Gene3D" id="3.40.50.150">
    <property type="entry name" value="Vaccinia Virus protein VP39"/>
    <property type="match status" value="1"/>
</dbReference>
<dbReference type="PANTHER" id="PTHR24422:SF27">
    <property type="entry name" value="PROTEIN-GLUTAMATE O-METHYLTRANSFERASE"/>
    <property type="match status" value="1"/>
</dbReference>
<dbReference type="SUPFAM" id="SSF52738">
    <property type="entry name" value="Methylesterase CheB, C-terminal domain"/>
    <property type="match status" value="1"/>
</dbReference>
<dbReference type="SUPFAM" id="SSF57997">
    <property type="entry name" value="Tropomyosin"/>
    <property type="match status" value="1"/>
</dbReference>
<dbReference type="PROSITE" id="PS50122">
    <property type="entry name" value="CHEB"/>
    <property type="match status" value="1"/>
</dbReference>
<dbReference type="Pfam" id="PF01739">
    <property type="entry name" value="CheR"/>
    <property type="match status" value="1"/>
</dbReference>
<dbReference type="GO" id="GO:0006935">
    <property type="term" value="P:chemotaxis"/>
    <property type="evidence" value="ECO:0007669"/>
    <property type="project" value="UniProtKB-UniRule"/>
</dbReference>
<dbReference type="InterPro" id="IPR000673">
    <property type="entry name" value="Sig_transdc_resp-reg_Me-estase"/>
</dbReference>
<dbReference type="OrthoDB" id="9786165at2"/>
<evidence type="ECO:0000256" key="5">
    <source>
        <dbReference type="ARBA" id="ARBA00022691"/>
    </source>
</evidence>
<name>A0A1M6FP78_MALRU</name>